<keyword evidence="2" id="KW-1185">Reference proteome</keyword>
<dbReference type="Proteomes" id="UP000295416">
    <property type="component" value="Unassembled WGS sequence"/>
</dbReference>
<protein>
    <submittedName>
        <fullName evidence="1">Uncharacterized protein</fullName>
    </submittedName>
</protein>
<name>A0A4R2NQJ9_9BACL</name>
<proteinExistence type="predicted"/>
<evidence type="ECO:0000313" key="2">
    <source>
        <dbReference type="Proteomes" id="UP000295416"/>
    </source>
</evidence>
<sequence length="49" mass="5803">MKTGIRDKYQQIGIAMTSRSFQEYYDMFKLQEGVFQKGWGSLDLSYSRI</sequence>
<gene>
    <name evidence="1" type="ORF">EV207_1298</name>
</gene>
<dbReference type="AlphaFoldDB" id="A0A4R2NQJ9"/>
<reference evidence="1 2" key="1">
    <citation type="submission" date="2019-03" db="EMBL/GenBank/DDBJ databases">
        <title>Genomic Encyclopedia of Type Strains, Phase IV (KMG-IV): sequencing the most valuable type-strain genomes for metagenomic binning, comparative biology and taxonomic classification.</title>
        <authorList>
            <person name="Goeker M."/>
        </authorList>
    </citation>
    <scope>NUCLEOTIDE SEQUENCE [LARGE SCALE GENOMIC DNA]</scope>
    <source>
        <strain evidence="1 2">DSM 19377</strain>
    </source>
</reference>
<dbReference type="EMBL" id="SLXK01000029">
    <property type="protein sequence ID" value="TCP23731.1"/>
    <property type="molecule type" value="Genomic_DNA"/>
</dbReference>
<evidence type="ECO:0000313" key="1">
    <source>
        <dbReference type="EMBL" id="TCP23731.1"/>
    </source>
</evidence>
<organism evidence="1 2">
    <name type="scientific">Scopulibacillus darangshiensis</name>
    <dbReference type="NCBI Taxonomy" id="442528"/>
    <lineage>
        <taxon>Bacteria</taxon>
        <taxon>Bacillati</taxon>
        <taxon>Bacillota</taxon>
        <taxon>Bacilli</taxon>
        <taxon>Bacillales</taxon>
        <taxon>Sporolactobacillaceae</taxon>
        <taxon>Scopulibacillus</taxon>
    </lineage>
</organism>
<comment type="caution">
    <text evidence="1">The sequence shown here is derived from an EMBL/GenBank/DDBJ whole genome shotgun (WGS) entry which is preliminary data.</text>
</comment>
<accession>A0A4R2NQJ9</accession>